<feature type="region of interest" description="Disordered" evidence="1">
    <location>
        <begin position="262"/>
        <end position="289"/>
    </location>
</feature>
<dbReference type="GO" id="GO:0032934">
    <property type="term" value="F:sterol binding"/>
    <property type="evidence" value="ECO:0007669"/>
    <property type="project" value="TreeGrafter"/>
</dbReference>
<dbReference type="AlphaFoldDB" id="V5H3T0"/>
<dbReference type="PANTHER" id="PTHR45727:SF2">
    <property type="entry name" value="NPC INTRACELLULAR CHOLESTEROL TRANSPORTER 1"/>
    <property type="match status" value="1"/>
</dbReference>
<keyword evidence="2" id="KW-0732">Signal</keyword>
<sequence>MGGTGLTVLSLLALLHCFTGGHAIKCSMRGFCDAEKKLTCAYYGKPQAIESAEARNAFTQVCGDYFKEPTELLCCDEDPDRGASRTVQDRREPLGCGNARPATPTSRRSSATSVWLARTQGESRPRSSNTHDNQNHDTVDAIKYFADYKLLRGLYDSCMNAKKFIQFLPLSSNICGKDYQNCTMNLWLGALGKKKAGLSSVDVTYVPLVQDATFTDVREYRAFKDVAFGCNETVAGKTCSCEDCEALCQDANDAQLSNPDASFVAPDPAALPPSAPASTGGSAEPVITV</sequence>
<evidence type="ECO:0000256" key="2">
    <source>
        <dbReference type="SAM" id="SignalP"/>
    </source>
</evidence>
<proteinExistence type="evidence at transcript level"/>
<feature type="chain" id="PRO_5004735036" evidence="2">
    <location>
        <begin position="24"/>
        <end position="289"/>
    </location>
</feature>
<feature type="domain" description="Niemann-Pick C1 N-terminal" evidence="3">
    <location>
        <begin position="131"/>
        <end position="254"/>
    </location>
</feature>
<name>V5H3T0_IXORI</name>
<dbReference type="GO" id="GO:0015918">
    <property type="term" value="P:sterol transport"/>
    <property type="evidence" value="ECO:0007669"/>
    <property type="project" value="TreeGrafter"/>
</dbReference>
<evidence type="ECO:0000313" key="4">
    <source>
        <dbReference type="EMBL" id="JAB71639.1"/>
    </source>
</evidence>
<reference evidence="4" key="1">
    <citation type="journal article" date="2015" name="Sci. Rep.">
        <title>Tissue- and time-dependent transcription in Ixodes ricinus salivary glands and midguts when blood feeding on the vertebrate host.</title>
        <authorList>
            <person name="Kotsyfakis M."/>
            <person name="Schwarz A."/>
            <person name="Erhart J."/>
            <person name="Ribeiro J.M."/>
        </authorList>
    </citation>
    <scope>NUCLEOTIDE SEQUENCE</scope>
    <source>
        <tissue evidence="4">Salivary gland and midgut</tissue>
    </source>
</reference>
<feature type="compositionally biased region" description="Low complexity" evidence="1">
    <location>
        <begin position="276"/>
        <end position="289"/>
    </location>
</feature>
<dbReference type="Pfam" id="PF16414">
    <property type="entry name" value="NPC1_N"/>
    <property type="match status" value="1"/>
</dbReference>
<feature type="compositionally biased region" description="Low complexity" evidence="1">
    <location>
        <begin position="99"/>
        <end position="113"/>
    </location>
</feature>
<accession>V5H3T0</accession>
<dbReference type="PANTHER" id="PTHR45727">
    <property type="entry name" value="NPC INTRACELLULAR CHOLESTEROL TRANSPORTER 1"/>
    <property type="match status" value="1"/>
</dbReference>
<dbReference type="GO" id="GO:0016020">
    <property type="term" value="C:membrane"/>
    <property type="evidence" value="ECO:0007669"/>
    <property type="project" value="TreeGrafter"/>
</dbReference>
<dbReference type="InterPro" id="IPR032190">
    <property type="entry name" value="NPC1_N"/>
</dbReference>
<feature type="compositionally biased region" description="Polar residues" evidence="1">
    <location>
        <begin position="120"/>
        <end position="132"/>
    </location>
</feature>
<feature type="signal peptide" evidence="2">
    <location>
        <begin position="1"/>
        <end position="23"/>
    </location>
</feature>
<protein>
    <submittedName>
        <fullName evidence="4">Putative niemann-pick type c1 disease protein</fullName>
    </submittedName>
</protein>
<feature type="region of interest" description="Disordered" evidence="1">
    <location>
        <begin position="84"/>
        <end position="135"/>
    </location>
</feature>
<feature type="compositionally biased region" description="Basic and acidic residues" evidence="1">
    <location>
        <begin position="84"/>
        <end position="93"/>
    </location>
</feature>
<dbReference type="EMBL" id="GANP01012829">
    <property type="protein sequence ID" value="JAB71639.1"/>
    <property type="molecule type" value="mRNA"/>
</dbReference>
<evidence type="ECO:0000256" key="1">
    <source>
        <dbReference type="SAM" id="MobiDB-lite"/>
    </source>
</evidence>
<evidence type="ECO:0000259" key="3">
    <source>
        <dbReference type="Pfam" id="PF16414"/>
    </source>
</evidence>
<organism evidence="4">
    <name type="scientific">Ixodes ricinus</name>
    <name type="common">Common tick</name>
    <name type="synonym">Acarus ricinus</name>
    <dbReference type="NCBI Taxonomy" id="34613"/>
    <lineage>
        <taxon>Eukaryota</taxon>
        <taxon>Metazoa</taxon>
        <taxon>Ecdysozoa</taxon>
        <taxon>Arthropoda</taxon>
        <taxon>Chelicerata</taxon>
        <taxon>Arachnida</taxon>
        <taxon>Acari</taxon>
        <taxon>Parasitiformes</taxon>
        <taxon>Ixodida</taxon>
        <taxon>Ixodoidea</taxon>
        <taxon>Ixodidae</taxon>
        <taxon>Ixodinae</taxon>
        <taxon>Ixodes</taxon>
    </lineage>
</organism>